<comment type="similarity">
    <text evidence="1">Belongs to the ROK (NagC/XylR) family.</text>
</comment>
<dbReference type="GeneID" id="96268471"/>
<proteinExistence type="inferred from homology"/>
<dbReference type="InterPro" id="IPR036390">
    <property type="entry name" value="WH_DNA-bd_sf"/>
</dbReference>
<organism evidence="3 4">
    <name type="scientific">Streptomyces bottropensis</name>
    <dbReference type="NCBI Taxonomy" id="42235"/>
    <lineage>
        <taxon>Bacteria</taxon>
        <taxon>Bacillati</taxon>
        <taxon>Actinomycetota</taxon>
        <taxon>Actinomycetes</taxon>
        <taxon>Kitasatosporales</taxon>
        <taxon>Streptomycetaceae</taxon>
        <taxon>Streptomyces</taxon>
    </lineage>
</organism>
<dbReference type="PANTHER" id="PTHR18964:SF169">
    <property type="entry name" value="N-ACETYLMANNOSAMINE KINASE"/>
    <property type="match status" value="1"/>
</dbReference>
<evidence type="ECO:0000313" key="3">
    <source>
        <dbReference type="EMBL" id="MEH0639642.1"/>
    </source>
</evidence>
<feature type="region of interest" description="Disordered" evidence="2">
    <location>
        <begin position="1"/>
        <end position="25"/>
    </location>
</feature>
<name>A0ABU8B118_9ACTN</name>
<dbReference type="RefSeq" id="WP_020114863.1">
    <property type="nucleotide sequence ID" value="NZ_JARULZ010000003.1"/>
</dbReference>
<keyword evidence="4" id="KW-1185">Reference proteome</keyword>
<evidence type="ECO:0000313" key="4">
    <source>
        <dbReference type="Proteomes" id="UP001310290"/>
    </source>
</evidence>
<protein>
    <submittedName>
        <fullName evidence="3">ROK family protein</fullName>
    </submittedName>
</protein>
<sequence>MTSVHDRQDSRARAVPPRRERAATPLISPSLAHQVNRSRVLQSLYDIGPLSRSDLARLTSTTRATIGTIVQPMIDSGILVEGDPRSSGVTGGKPARPLWFSPSGPPIAAVHLMPGQVDAALVSTAGDVLSTSAGTFRPDTEDADAVIDCVVDCLNSVLPAQGAPPLGVGVAVGGMVNTDTGTIIKANLAPVLSGLPLGPLVSERIGLPVYLDHHPRAQALGDRWFGQARGVQSFASLYLADVLGVGLVIDGAVQRGQAGAGGEIGHTVVQMDGRNCPCGQQGCWETIATDAWLRDEAAALGLPAAQTMTTGSLARLAARQHTGADDLLDRFAHNISLGIVNLQQILAPGLFILHGHAIAGGDTFRRKIEDHVQSRVLQHAAGPPRIVLAEANDHATVLGAAGLVISHKLKLIA</sequence>
<dbReference type="PANTHER" id="PTHR18964">
    <property type="entry name" value="ROK (REPRESSOR, ORF, KINASE) FAMILY"/>
    <property type="match status" value="1"/>
</dbReference>
<dbReference type="Gene3D" id="3.30.420.40">
    <property type="match status" value="2"/>
</dbReference>
<gene>
    <name evidence="3" type="ORF">QBA35_41655</name>
</gene>
<accession>A0ABU8B118</accession>
<dbReference type="Gene3D" id="1.10.10.10">
    <property type="entry name" value="Winged helix-like DNA-binding domain superfamily/Winged helix DNA-binding domain"/>
    <property type="match status" value="1"/>
</dbReference>
<dbReference type="InterPro" id="IPR000600">
    <property type="entry name" value="ROK"/>
</dbReference>
<feature type="compositionally biased region" description="Basic and acidic residues" evidence="2">
    <location>
        <begin position="1"/>
        <end position="22"/>
    </location>
</feature>
<comment type="caution">
    <text evidence="3">The sequence shown here is derived from an EMBL/GenBank/DDBJ whole genome shotgun (WGS) entry which is preliminary data.</text>
</comment>
<dbReference type="InterPro" id="IPR043129">
    <property type="entry name" value="ATPase_NBD"/>
</dbReference>
<evidence type="ECO:0000256" key="1">
    <source>
        <dbReference type="ARBA" id="ARBA00006479"/>
    </source>
</evidence>
<dbReference type="SUPFAM" id="SSF46785">
    <property type="entry name" value="Winged helix' DNA-binding domain"/>
    <property type="match status" value="1"/>
</dbReference>
<dbReference type="SUPFAM" id="SSF53067">
    <property type="entry name" value="Actin-like ATPase domain"/>
    <property type="match status" value="1"/>
</dbReference>
<dbReference type="EMBL" id="JARULZ010000003">
    <property type="protein sequence ID" value="MEH0639642.1"/>
    <property type="molecule type" value="Genomic_DNA"/>
</dbReference>
<dbReference type="Proteomes" id="UP001310290">
    <property type="component" value="Unassembled WGS sequence"/>
</dbReference>
<dbReference type="Pfam" id="PF00480">
    <property type="entry name" value="ROK"/>
    <property type="match status" value="1"/>
</dbReference>
<reference evidence="3" key="1">
    <citation type="submission" date="2023-04" db="EMBL/GenBank/DDBJ databases">
        <title>Genomic diversity of scab-causing Streptomyces spp. in the province of Quebec, Canada.</title>
        <authorList>
            <person name="Biessy A."/>
            <person name="Cadieux M."/>
            <person name="Ciotola M."/>
            <person name="Filion M."/>
        </authorList>
    </citation>
    <scope>NUCLEOTIDE SEQUENCE</scope>
    <source>
        <strain evidence="3">B21-115</strain>
    </source>
</reference>
<evidence type="ECO:0000256" key="2">
    <source>
        <dbReference type="SAM" id="MobiDB-lite"/>
    </source>
</evidence>
<dbReference type="InterPro" id="IPR036388">
    <property type="entry name" value="WH-like_DNA-bd_sf"/>
</dbReference>